<proteinExistence type="predicted"/>
<reference evidence="1" key="1">
    <citation type="submission" date="2014-09" db="EMBL/GenBank/DDBJ databases">
        <authorList>
            <person name="Magalhaes I.L.F."/>
            <person name="Oliveira U."/>
            <person name="Santos F.R."/>
            <person name="Vidigal T.H.D.A."/>
            <person name="Brescovit A.D."/>
            <person name="Santos A.J."/>
        </authorList>
    </citation>
    <scope>NUCLEOTIDE SEQUENCE</scope>
    <source>
        <tissue evidence="1">Shoot tissue taken approximately 20 cm above the soil surface</tissue>
    </source>
</reference>
<dbReference type="EMBL" id="GBRH01235146">
    <property type="protein sequence ID" value="JAD62749.1"/>
    <property type="molecule type" value="Transcribed_RNA"/>
</dbReference>
<evidence type="ECO:0000313" key="1">
    <source>
        <dbReference type="EMBL" id="JAD62749.1"/>
    </source>
</evidence>
<accession>A0A0A9BFJ9</accession>
<dbReference type="AlphaFoldDB" id="A0A0A9BFJ9"/>
<evidence type="ECO:0008006" key="2">
    <source>
        <dbReference type="Google" id="ProtNLM"/>
    </source>
</evidence>
<reference evidence="1" key="2">
    <citation type="journal article" date="2015" name="Data Brief">
        <title>Shoot transcriptome of the giant reed, Arundo donax.</title>
        <authorList>
            <person name="Barrero R.A."/>
            <person name="Guerrero F.D."/>
            <person name="Moolhuijzen P."/>
            <person name="Goolsby J.A."/>
            <person name="Tidwell J."/>
            <person name="Bellgard S.E."/>
            <person name="Bellgard M.I."/>
        </authorList>
    </citation>
    <scope>NUCLEOTIDE SEQUENCE</scope>
    <source>
        <tissue evidence="1">Shoot tissue taken approximately 20 cm above the soil surface</tissue>
    </source>
</reference>
<sequence length="83" mass="9226">MMTNLINEGLLVEADNIFSSMEKTCCAPNALLNHVVRVLLEKGEIIRSGSYLSKIDENNFSLEASTIELLISLFSRKGHARNT</sequence>
<protein>
    <recommendedName>
        <fullName evidence="2">Pentatricopeptide repeat-containing protein</fullName>
    </recommendedName>
</protein>
<dbReference type="InterPro" id="IPR011990">
    <property type="entry name" value="TPR-like_helical_dom_sf"/>
</dbReference>
<dbReference type="Gene3D" id="1.25.40.10">
    <property type="entry name" value="Tetratricopeptide repeat domain"/>
    <property type="match status" value="1"/>
</dbReference>
<name>A0A0A9BFJ9_ARUDO</name>
<organism evidence="1">
    <name type="scientific">Arundo donax</name>
    <name type="common">Giant reed</name>
    <name type="synonym">Donax arundinaceus</name>
    <dbReference type="NCBI Taxonomy" id="35708"/>
    <lineage>
        <taxon>Eukaryota</taxon>
        <taxon>Viridiplantae</taxon>
        <taxon>Streptophyta</taxon>
        <taxon>Embryophyta</taxon>
        <taxon>Tracheophyta</taxon>
        <taxon>Spermatophyta</taxon>
        <taxon>Magnoliopsida</taxon>
        <taxon>Liliopsida</taxon>
        <taxon>Poales</taxon>
        <taxon>Poaceae</taxon>
        <taxon>PACMAD clade</taxon>
        <taxon>Arundinoideae</taxon>
        <taxon>Arundineae</taxon>
        <taxon>Arundo</taxon>
    </lineage>
</organism>